<reference evidence="2 3" key="1">
    <citation type="submission" date="2017-03" db="EMBL/GenBank/DDBJ databases">
        <title>Draft Genome sequence of Marispirochaeta sp. strain JC444.</title>
        <authorList>
            <person name="Shivani Y."/>
            <person name="Subhash Y."/>
            <person name="Sasikala C."/>
            <person name="Ramana C."/>
        </authorList>
    </citation>
    <scope>NUCLEOTIDE SEQUENCE [LARGE SCALE GENOMIC DNA]</scope>
    <source>
        <strain evidence="2 3">JC444</strain>
    </source>
</reference>
<comment type="caution">
    <text evidence="2">The sequence shown here is derived from an EMBL/GenBank/DDBJ whole genome shotgun (WGS) entry which is preliminary data.</text>
</comment>
<sequence>MSIDHANLSTGIGGLDKIIRGLLPGDNIVFQVPSIGDYLRFVRPYAEFASDRDQKLVYFRFASHAPLLDAGEYPGIQINTPDPAEGFEPFISSIHSAIKKNGRGGYYVFDSLSELTDKWYSDRMLGNFFMLTCPYLLDMEALAYFGILRQEHSHNALHPIHNTAQVILDVYNSEGQLYIHPLKVQQRYSSTMHMLHREEEGNYLPVTNSALNSRILSFSPFQSESGSYEDKDMWNRNFTQAHQALLHPTPDARRQEAFHTDRLLKMAVTRDERFLPLARQYFSLKDLLTIGRRIIGTGLIGGKSTGMLLARAMLQKKDPALSRCLEVHDSFYVGSDVFYTYMVINGCWWIRHQQKEIDTFLSVAEYARRVILTGQFPEDIIRKFSDMLDYFGQSPIIVRSSSLLEDNFGNAFSGKYESIFCPNQGSREKRLENLLTAIKTIYASTLSEKALQYRAHLGILDKDEQMPLLIQRVSGDLHKNFFFPAVAGVGYSYNPYVWDREIDPESGVIRIVYGMGTRAVDRSDEDYTRVVALNAPEKRPETGMDEIRRYSQRRVDLLDLEANQLVAAEYQDMEEAVSPNEKSLLTSLERETQSRYISFTGLFRNTPFINDMRKILKTLEEAYTYPVDVEFTLNFTAPGEYRINIVQCRPFEVRRNIEVDLDFSRAEAEKVLMASPSGTVIGRNREIRPQRIIYVSGEKYGPLTVSKKHSTARTIGRVMKNSDPSIKTILIGPGRWGTTTVFLGIPVSFSEISRAACICEVVDMGENLIPDVSLGTHFFNDLVELDILYLALYPRKEGTIFQPELLLERPNQLLSIIDDEESRDLEDVVHVVDTDPEKSLLAADLINQHYLLSLE</sequence>
<dbReference type="EMBL" id="MWQY01000002">
    <property type="protein sequence ID" value="ORC37989.1"/>
    <property type="molecule type" value="Genomic_DNA"/>
</dbReference>
<keyword evidence="2" id="KW-0670">Pyruvate</keyword>
<evidence type="ECO:0000313" key="2">
    <source>
        <dbReference type="EMBL" id="ORC37989.1"/>
    </source>
</evidence>
<dbReference type="SUPFAM" id="SSF56059">
    <property type="entry name" value="Glutathione synthetase ATP-binding domain-like"/>
    <property type="match status" value="1"/>
</dbReference>
<dbReference type="OrthoDB" id="9812167at2"/>
<dbReference type="Pfam" id="PF01326">
    <property type="entry name" value="PPDK_N"/>
    <property type="match status" value="1"/>
</dbReference>
<evidence type="ECO:0000313" key="3">
    <source>
        <dbReference type="Proteomes" id="UP000192343"/>
    </source>
</evidence>
<dbReference type="AlphaFoldDB" id="A0A1Y1S2Q2"/>
<dbReference type="STRING" id="1963862.B4O97_02615"/>
<feature type="domain" description="Pyruvate phosphate dikinase AMP/ATP-binding" evidence="1">
    <location>
        <begin position="299"/>
        <end position="656"/>
    </location>
</feature>
<dbReference type="Proteomes" id="UP000192343">
    <property type="component" value="Unassembled WGS sequence"/>
</dbReference>
<keyword evidence="2" id="KW-0808">Transferase</keyword>
<organism evidence="2 3">
    <name type="scientific">Marispirochaeta aestuarii</name>
    <dbReference type="NCBI Taxonomy" id="1963862"/>
    <lineage>
        <taxon>Bacteria</taxon>
        <taxon>Pseudomonadati</taxon>
        <taxon>Spirochaetota</taxon>
        <taxon>Spirochaetia</taxon>
        <taxon>Spirochaetales</taxon>
        <taxon>Spirochaetaceae</taxon>
        <taxon>Marispirochaeta</taxon>
    </lineage>
</organism>
<gene>
    <name evidence="2" type="ORF">B4O97_02615</name>
</gene>
<dbReference type="GO" id="GO:0016301">
    <property type="term" value="F:kinase activity"/>
    <property type="evidence" value="ECO:0007669"/>
    <property type="project" value="UniProtKB-KW"/>
</dbReference>
<keyword evidence="2" id="KW-0418">Kinase</keyword>
<dbReference type="GO" id="GO:0005524">
    <property type="term" value="F:ATP binding"/>
    <property type="evidence" value="ECO:0007669"/>
    <property type="project" value="InterPro"/>
</dbReference>
<protein>
    <submittedName>
        <fullName evidence="2">Pyruvate phosphate dikinase</fullName>
    </submittedName>
</protein>
<name>A0A1Y1S2Q2_9SPIO</name>
<dbReference type="Gene3D" id="3.30.470.20">
    <property type="entry name" value="ATP-grasp fold, B domain"/>
    <property type="match status" value="1"/>
</dbReference>
<dbReference type="Gene3D" id="3.30.1490.20">
    <property type="entry name" value="ATP-grasp fold, A domain"/>
    <property type="match status" value="1"/>
</dbReference>
<dbReference type="InterPro" id="IPR013815">
    <property type="entry name" value="ATP_grasp_subdomain_1"/>
</dbReference>
<evidence type="ECO:0000259" key="1">
    <source>
        <dbReference type="Pfam" id="PF01326"/>
    </source>
</evidence>
<proteinExistence type="predicted"/>
<dbReference type="InterPro" id="IPR002192">
    <property type="entry name" value="PPDK_AMP/ATP-bd"/>
</dbReference>
<accession>A0A1Y1S2Q2</accession>
<keyword evidence="3" id="KW-1185">Reference proteome</keyword>